<evidence type="ECO:0008006" key="3">
    <source>
        <dbReference type="Google" id="ProtNLM"/>
    </source>
</evidence>
<evidence type="ECO:0000313" key="2">
    <source>
        <dbReference type="Proteomes" id="UP000823775"/>
    </source>
</evidence>
<protein>
    <recommendedName>
        <fullName evidence="3">SET domain-containing protein</fullName>
    </recommendedName>
</protein>
<comment type="caution">
    <text evidence="1">The sequence shown here is derived from an EMBL/GenBank/DDBJ whole genome shotgun (WGS) entry which is preliminary data.</text>
</comment>
<dbReference type="EMBL" id="JACEIK010000121">
    <property type="protein sequence ID" value="MCD7450213.1"/>
    <property type="molecule type" value="Genomic_DNA"/>
</dbReference>
<accession>A0ABS8RTR7</accession>
<dbReference type="Proteomes" id="UP000823775">
    <property type="component" value="Unassembled WGS sequence"/>
</dbReference>
<dbReference type="Gene3D" id="1.25.40.10">
    <property type="entry name" value="Tetratricopeptide repeat domain"/>
    <property type="match status" value="1"/>
</dbReference>
<dbReference type="CDD" id="cd20071">
    <property type="entry name" value="SET_SMYD"/>
    <property type="match status" value="1"/>
</dbReference>
<dbReference type="PANTHER" id="PTHR47780:SF1">
    <property type="entry name" value="PROTEIN SET DOMAIN GROUP 41"/>
    <property type="match status" value="1"/>
</dbReference>
<keyword evidence="2" id="KW-1185">Reference proteome</keyword>
<dbReference type="PANTHER" id="PTHR47780">
    <property type="entry name" value="PROTEIN SET DOMAIN GROUP 41"/>
    <property type="match status" value="1"/>
</dbReference>
<dbReference type="InterPro" id="IPR011990">
    <property type="entry name" value="TPR-like_helical_dom_sf"/>
</dbReference>
<dbReference type="SUPFAM" id="SSF82199">
    <property type="entry name" value="SET domain"/>
    <property type="match status" value="1"/>
</dbReference>
<dbReference type="Gene3D" id="2.170.270.10">
    <property type="entry name" value="SET domain"/>
    <property type="match status" value="1"/>
</dbReference>
<dbReference type="InterPro" id="IPR046341">
    <property type="entry name" value="SET_dom_sf"/>
</dbReference>
<proteinExistence type="predicted"/>
<organism evidence="1 2">
    <name type="scientific">Datura stramonium</name>
    <name type="common">Jimsonweed</name>
    <name type="synonym">Common thornapple</name>
    <dbReference type="NCBI Taxonomy" id="4076"/>
    <lineage>
        <taxon>Eukaryota</taxon>
        <taxon>Viridiplantae</taxon>
        <taxon>Streptophyta</taxon>
        <taxon>Embryophyta</taxon>
        <taxon>Tracheophyta</taxon>
        <taxon>Spermatophyta</taxon>
        <taxon>Magnoliopsida</taxon>
        <taxon>eudicotyledons</taxon>
        <taxon>Gunneridae</taxon>
        <taxon>Pentapetalae</taxon>
        <taxon>asterids</taxon>
        <taxon>lamiids</taxon>
        <taxon>Solanales</taxon>
        <taxon>Solanaceae</taxon>
        <taxon>Solanoideae</taxon>
        <taxon>Datureae</taxon>
        <taxon>Datura</taxon>
    </lineage>
</organism>
<name>A0ABS8RTR7_DATST</name>
<sequence>MFLEEHCDDDELSGRIRDGAKAMSVARSMRVGLETNGELSSEEYTVEAAVLCLVLTNAVEVHDKDGRSLGVGVYDVAFSWVNHSCSPNASYRFCTASDSGGVLECRICPAATETGLGGIESESISSNSELQKSMPVIGSEACGPRIILRSLKGIQKSEEVLITYTDLLQPKVIRQSELRSKYRFSCCCKRCRAVPTTYIDRCLQEILILNLNCSNMASGDNFYGDNHVMEKLMDCLNDAIDDFLSFNNPKSCWEKLEILLSQDHVYVLLKPNGEKLYQLFRLHPLHHVSLHAYMTLASAYKVSESDLLALDPRSDKHQTEAFSMSRKSAAYSLLLASATQHLLECECSLIVPASNFWTTAGETLLSLVRSSAWNLFSRGRQIGEFSFLSCQMCGKCTLLDRFRDKKFTDCRDENAEFAEVTSQFLNCVTDITAKIWDFLVEDGGYLKVVKDPINFRWIGISMSSFTHATSPNASEKTGSGLEAENYYSELRVNLFLLGIHCLIYGVFLSSVCYSRHHALTSKVESLESILND</sequence>
<reference evidence="1 2" key="1">
    <citation type="journal article" date="2021" name="BMC Genomics">
        <title>Datura genome reveals duplications of psychoactive alkaloid biosynthetic genes and high mutation rate following tissue culture.</title>
        <authorList>
            <person name="Rajewski A."/>
            <person name="Carter-House D."/>
            <person name="Stajich J."/>
            <person name="Litt A."/>
        </authorList>
    </citation>
    <scope>NUCLEOTIDE SEQUENCE [LARGE SCALE GENOMIC DNA]</scope>
    <source>
        <strain evidence="1">AR-01</strain>
    </source>
</reference>
<gene>
    <name evidence="1" type="ORF">HAX54_004510</name>
</gene>
<evidence type="ECO:0000313" key="1">
    <source>
        <dbReference type="EMBL" id="MCD7450213.1"/>
    </source>
</evidence>